<evidence type="ECO:0000313" key="2">
    <source>
        <dbReference type="EMBL" id="HED30254.1"/>
    </source>
</evidence>
<dbReference type="Pfam" id="PF01935">
    <property type="entry name" value="DUF87"/>
    <property type="match status" value="1"/>
</dbReference>
<sequence length="422" mass="46881">MSFQDRLGSFYLGAPCDVDSRKRLPEHLLYDSRDLTTHAVCIGMTGSGKTGLCIGLLEEAALDNIPAIIVDPKGDMTNLLLQFPECNPGDFLPWIDPDDARRKQLSPEDYANRTAETWKTGLADWGITSERMKRLASSADYTIFTPGSEAGMPVSILGSLAAPDLEFATHAETIRERISGTVTALLGLAGEKSDDPRSRASILLASILEYFWRNHEDVSLEQLIHSIQDPPVRQIGVFDIDTFFPRQERFRLAMAFNNLMASPGFQAWLTGEPLDIDSMLFSAEGKPRQSIFYLAHLPDADRMFFMTLLLENVITWMRSQSGTTSLRAIVYIDEMFGFLPPVAEPPSKRPLLTLLKQSRAFGIGCVLVTQNPVDLDYKALTNTGTWFIGKLQTEQDKARVLEGCKARVPATARNANRLITTA</sequence>
<feature type="domain" description="Helicase HerA central" evidence="1">
    <location>
        <begin position="33"/>
        <end position="85"/>
    </location>
</feature>
<dbReference type="InterPro" id="IPR051162">
    <property type="entry name" value="T4SS_component"/>
</dbReference>
<dbReference type="Gene3D" id="3.40.50.300">
    <property type="entry name" value="P-loop containing nucleotide triphosphate hydrolases"/>
    <property type="match status" value="2"/>
</dbReference>
<keyword evidence="2" id="KW-0547">Nucleotide-binding</keyword>
<dbReference type="PANTHER" id="PTHR30121">
    <property type="entry name" value="UNCHARACTERIZED PROTEIN YJGR-RELATED"/>
    <property type="match status" value="1"/>
</dbReference>
<dbReference type="PANTHER" id="PTHR30121:SF6">
    <property type="entry name" value="SLR6007 PROTEIN"/>
    <property type="match status" value="1"/>
</dbReference>
<dbReference type="AlphaFoldDB" id="A0A831SNY7"/>
<keyword evidence="2" id="KW-0067">ATP-binding</keyword>
<dbReference type="InterPro" id="IPR002789">
    <property type="entry name" value="HerA_central"/>
</dbReference>
<dbReference type="EMBL" id="DSBW01000017">
    <property type="protein sequence ID" value="HED30254.1"/>
    <property type="molecule type" value="Genomic_DNA"/>
</dbReference>
<gene>
    <name evidence="2" type="ORF">ENN50_00880</name>
</gene>
<evidence type="ECO:0000259" key="1">
    <source>
        <dbReference type="Pfam" id="PF01935"/>
    </source>
</evidence>
<dbReference type="SUPFAM" id="SSF52540">
    <property type="entry name" value="P-loop containing nucleoside triphosphate hydrolases"/>
    <property type="match status" value="1"/>
</dbReference>
<dbReference type="GO" id="GO:0005524">
    <property type="term" value="F:ATP binding"/>
    <property type="evidence" value="ECO:0007669"/>
    <property type="project" value="UniProtKB-KW"/>
</dbReference>
<comment type="caution">
    <text evidence="2">The sequence shown here is derived from an EMBL/GenBank/DDBJ whole genome shotgun (WGS) entry which is preliminary data.</text>
</comment>
<proteinExistence type="predicted"/>
<accession>A0A831SNY7</accession>
<dbReference type="InterPro" id="IPR027417">
    <property type="entry name" value="P-loop_NTPase"/>
</dbReference>
<dbReference type="Proteomes" id="UP000886335">
    <property type="component" value="Unassembled WGS sequence"/>
</dbReference>
<organism evidence="2">
    <name type="scientific">Prosthecochloris aestuarii</name>
    <dbReference type="NCBI Taxonomy" id="1102"/>
    <lineage>
        <taxon>Bacteria</taxon>
        <taxon>Pseudomonadati</taxon>
        <taxon>Chlorobiota</taxon>
        <taxon>Chlorobiia</taxon>
        <taxon>Chlorobiales</taxon>
        <taxon>Chlorobiaceae</taxon>
        <taxon>Prosthecochloris</taxon>
    </lineage>
</organism>
<reference evidence="2" key="1">
    <citation type="journal article" date="2020" name="mSystems">
        <title>Genome- and Community-Level Interaction Insights into Carbon Utilization and Element Cycling Functions of Hydrothermarchaeota in Hydrothermal Sediment.</title>
        <authorList>
            <person name="Zhou Z."/>
            <person name="Liu Y."/>
            <person name="Xu W."/>
            <person name="Pan J."/>
            <person name="Luo Z.H."/>
            <person name="Li M."/>
        </authorList>
    </citation>
    <scope>NUCLEOTIDE SEQUENCE [LARGE SCALE GENOMIC DNA]</scope>
    <source>
        <strain evidence="2">SpSt-1181</strain>
    </source>
</reference>
<protein>
    <submittedName>
        <fullName evidence="2">ATP-binding protein</fullName>
    </submittedName>
</protein>
<name>A0A831SNY7_PROAE</name>